<reference evidence="2 3" key="1">
    <citation type="journal article" date="2013" name="BMC Genomics">
        <title>Reconstruction of the lipid metabolism for the microalga Monoraphidium neglectum from its genome sequence reveals characteristics suitable for biofuel production.</title>
        <authorList>
            <person name="Bogen C."/>
            <person name="Al-Dilaimi A."/>
            <person name="Albersmeier A."/>
            <person name="Wichmann J."/>
            <person name="Grundmann M."/>
            <person name="Rupp O."/>
            <person name="Lauersen K.J."/>
            <person name="Blifernez-Klassen O."/>
            <person name="Kalinowski J."/>
            <person name="Goesmann A."/>
            <person name="Mussgnug J.H."/>
            <person name="Kruse O."/>
        </authorList>
    </citation>
    <scope>NUCLEOTIDE SEQUENCE [LARGE SCALE GENOMIC DNA]</scope>
    <source>
        <strain evidence="2 3">SAG 48.87</strain>
    </source>
</reference>
<dbReference type="OrthoDB" id="557372at2759"/>
<dbReference type="Proteomes" id="UP000054498">
    <property type="component" value="Unassembled WGS sequence"/>
</dbReference>
<dbReference type="GeneID" id="25740304"/>
<dbReference type="PROSITE" id="PS51257">
    <property type="entry name" value="PROKAR_LIPOPROTEIN"/>
    <property type="match status" value="1"/>
</dbReference>
<proteinExistence type="predicted"/>
<name>A0A0D2MIQ8_9CHLO</name>
<protein>
    <submittedName>
        <fullName evidence="2">Uncharacterized protein</fullName>
    </submittedName>
</protein>
<organism evidence="2 3">
    <name type="scientific">Monoraphidium neglectum</name>
    <dbReference type="NCBI Taxonomy" id="145388"/>
    <lineage>
        <taxon>Eukaryota</taxon>
        <taxon>Viridiplantae</taxon>
        <taxon>Chlorophyta</taxon>
        <taxon>core chlorophytes</taxon>
        <taxon>Chlorophyceae</taxon>
        <taxon>CS clade</taxon>
        <taxon>Sphaeropleales</taxon>
        <taxon>Selenastraceae</taxon>
        <taxon>Monoraphidium</taxon>
    </lineage>
</organism>
<sequence>MIARLALWCAVLAVGASCLPAARAQDDSAAKARAAVEAFCASPAFKKLSCAYNGVMGADEDAATTADISPFSGTMWAILPKPSELPKAINARDSYDQYWSSLVSLACKGDAVVRSVFKYTKFDDTRRPASSNNCAFASLDTEWADAKDIVKTTPIVRCELELPAGPEPEAVRATRAKEGRCWQCTACGGGGGCPAKKGQWYSDSTVYKGLKGCDIDLSKGYSPIRASIHVNPGTSFELAKFEICNGASCFNPATEAAKLKAAKACVKGVC</sequence>
<evidence type="ECO:0000313" key="2">
    <source>
        <dbReference type="EMBL" id="KIZ00532.1"/>
    </source>
</evidence>
<evidence type="ECO:0000256" key="1">
    <source>
        <dbReference type="SAM" id="SignalP"/>
    </source>
</evidence>
<accession>A0A0D2MIQ8</accession>
<dbReference type="KEGG" id="mng:MNEG_7428"/>
<gene>
    <name evidence="2" type="ORF">MNEG_7428</name>
</gene>
<keyword evidence="1" id="KW-0732">Signal</keyword>
<dbReference type="AlphaFoldDB" id="A0A0D2MIQ8"/>
<feature type="chain" id="PRO_5002246993" evidence="1">
    <location>
        <begin position="25"/>
        <end position="270"/>
    </location>
</feature>
<feature type="signal peptide" evidence="1">
    <location>
        <begin position="1"/>
        <end position="24"/>
    </location>
</feature>
<dbReference type="RefSeq" id="XP_013899551.1">
    <property type="nucleotide sequence ID" value="XM_014044097.1"/>
</dbReference>
<keyword evidence="3" id="KW-1185">Reference proteome</keyword>
<evidence type="ECO:0000313" key="3">
    <source>
        <dbReference type="Proteomes" id="UP000054498"/>
    </source>
</evidence>
<dbReference type="EMBL" id="KK101530">
    <property type="protein sequence ID" value="KIZ00532.1"/>
    <property type="molecule type" value="Genomic_DNA"/>
</dbReference>